<accession>A0A9N9XEF1</accession>
<reference evidence="1" key="1">
    <citation type="submission" date="2022-01" db="EMBL/GenBank/DDBJ databases">
        <authorList>
            <person name="King R."/>
        </authorList>
    </citation>
    <scope>NUCLEOTIDE SEQUENCE</scope>
</reference>
<name>A0A9N9XEF1_DIABA</name>
<dbReference type="OrthoDB" id="10454477at2759"/>
<dbReference type="AlphaFoldDB" id="A0A9N9XEF1"/>
<proteinExistence type="predicted"/>
<gene>
    <name evidence="1" type="ORF">DIABBA_LOCUS9165</name>
</gene>
<keyword evidence="2" id="KW-1185">Reference proteome</keyword>
<dbReference type="Proteomes" id="UP001153709">
    <property type="component" value="Chromosome 6"/>
</dbReference>
<protein>
    <submittedName>
        <fullName evidence="1">Uncharacterized protein</fullName>
    </submittedName>
</protein>
<evidence type="ECO:0000313" key="2">
    <source>
        <dbReference type="Proteomes" id="UP001153709"/>
    </source>
</evidence>
<sequence>MNETGPLNISTPSATSVTNEAWVIVPSAPILPISDPVVQQPTWSSPSMEIQKVLYNQNEQENLLASGTQSENITHPLNNGKPMTPVIEEGSESVCLDQCLVNCIGACFDSCCDMCIDNCCDNCLNSCCDNCCDNCCDD</sequence>
<evidence type="ECO:0000313" key="1">
    <source>
        <dbReference type="EMBL" id="CAG9836040.1"/>
    </source>
</evidence>
<organism evidence="1 2">
    <name type="scientific">Diabrotica balteata</name>
    <name type="common">Banded cucumber beetle</name>
    <dbReference type="NCBI Taxonomy" id="107213"/>
    <lineage>
        <taxon>Eukaryota</taxon>
        <taxon>Metazoa</taxon>
        <taxon>Ecdysozoa</taxon>
        <taxon>Arthropoda</taxon>
        <taxon>Hexapoda</taxon>
        <taxon>Insecta</taxon>
        <taxon>Pterygota</taxon>
        <taxon>Neoptera</taxon>
        <taxon>Endopterygota</taxon>
        <taxon>Coleoptera</taxon>
        <taxon>Polyphaga</taxon>
        <taxon>Cucujiformia</taxon>
        <taxon>Chrysomeloidea</taxon>
        <taxon>Chrysomelidae</taxon>
        <taxon>Galerucinae</taxon>
        <taxon>Diabroticina</taxon>
        <taxon>Diabroticites</taxon>
        <taxon>Diabrotica</taxon>
    </lineage>
</organism>
<dbReference type="EMBL" id="OU898281">
    <property type="protein sequence ID" value="CAG9836040.1"/>
    <property type="molecule type" value="Genomic_DNA"/>
</dbReference>